<dbReference type="Pfam" id="PF17482">
    <property type="entry name" value="Phage_sheath_1C"/>
    <property type="match status" value="1"/>
</dbReference>
<name>A0A9X1NJ05_9ACTN</name>
<dbReference type="Gene3D" id="3.40.50.11780">
    <property type="match status" value="1"/>
</dbReference>
<reference evidence="4" key="1">
    <citation type="submission" date="2021-11" db="EMBL/GenBank/DDBJ databases">
        <title>Streptomyces corallinus and Kineosporia corallina sp. nov., two new coral-derived marine actinobacteria.</title>
        <authorList>
            <person name="Buangrab K."/>
            <person name="Sutthacheep M."/>
            <person name="Yeemin T."/>
            <person name="Harunari E."/>
            <person name="Igarashi Y."/>
            <person name="Sripreechasak P."/>
            <person name="Kanchanasin P."/>
            <person name="Tanasupawat S."/>
            <person name="Phongsopitanun W."/>
        </authorList>
    </citation>
    <scope>NUCLEOTIDE SEQUENCE</scope>
    <source>
        <strain evidence="4">JCM 31032</strain>
    </source>
</reference>
<dbReference type="EMBL" id="JAJOMB010000025">
    <property type="protein sequence ID" value="MCD5315937.1"/>
    <property type="molecule type" value="Genomic_DNA"/>
</dbReference>
<keyword evidence="5" id="KW-1185">Reference proteome</keyword>
<comment type="caution">
    <text evidence="4">The sequence shown here is derived from an EMBL/GenBank/DDBJ whole genome shotgun (WGS) entry which is preliminary data.</text>
</comment>
<protein>
    <submittedName>
        <fullName evidence="4">Phage tail sheath subtilisin-like domain-containing protein</fullName>
    </submittedName>
</protein>
<feature type="domain" description="Tail sheath protein C-terminal" evidence="3">
    <location>
        <begin position="267"/>
        <end position="370"/>
    </location>
</feature>
<dbReference type="Pfam" id="PF04984">
    <property type="entry name" value="Phage_sheath_1"/>
    <property type="match status" value="1"/>
</dbReference>
<dbReference type="InterPro" id="IPR035089">
    <property type="entry name" value="Phage_sheath_subtilisin"/>
</dbReference>
<proteinExistence type="inferred from homology"/>
<dbReference type="InterPro" id="IPR052042">
    <property type="entry name" value="Tail_sheath_structural"/>
</dbReference>
<comment type="similarity">
    <text evidence="1">Belongs to the myoviridae tail sheath protein family.</text>
</comment>
<dbReference type="AlphaFoldDB" id="A0A9X1NJ05"/>
<sequence length="379" mass="40299">MVDYATVAPGIHLEEITPAGPIAGAGTGAAALIGVPARPPTGTSTDPVPLTSWNAYKDQFGEYSSGALLPYAVRGFFDNGGALAYVVPVKKLDAEGMDAAVDALSRVPEVSIVCAPGLTDPALAKDRVIAHCEKMGDRFAVLDAAQDSNPLKADGPLQTQRSGLVSASGFAALYYPWIRVTDPSAAGAKPLPVPPSGHIAGIMARCDATVGVHRAPANEYLRGAIGLDHVLNDVEQGALNAKNINALRIFPGNSVPVVWGARTLSEQTPWRYVNVRRLVSYVEDSLRQGLRWAVFQPNTPGLWKSLERSVAEFLTRVWESGGLFGRTAAEAFYVTVDESVNPPGARERGEVYIEIGLAVTRPAEHVVLRIGLWDGGQNQ</sequence>
<evidence type="ECO:0000313" key="5">
    <source>
        <dbReference type="Proteomes" id="UP001138997"/>
    </source>
</evidence>
<gene>
    <name evidence="4" type="ORF">LR394_34085</name>
</gene>
<dbReference type="PANTHER" id="PTHR35861:SF1">
    <property type="entry name" value="PHAGE TAIL SHEATH PROTEIN"/>
    <property type="match status" value="1"/>
</dbReference>
<evidence type="ECO:0000313" key="4">
    <source>
        <dbReference type="EMBL" id="MCD5315937.1"/>
    </source>
</evidence>
<dbReference type="RefSeq" id="WP_231448757.1">
    <property type="nucleotide sequence ID" value="NZ_JAJOMB010000025.1"/>
</dbReference>
<evidence type="ECO:0000259" key="3">
    <source>
        <dbReference type="Pfam" id="PF17482"/>
    </source>
</evidence>
<feature type="domain" description="Tail sheath protein subtilisin-like" evidence="2">
    <location>
        <begin position="93"/>
        <end position="264"/>
    </location>
</feature>
<dbReference type="Proteomes" id="UP001138997">
    <property type="component" value="Unassembled WGS sequence"/>
</dbReference>
<accession>A0A9X1NJ05</accession>
<dbReference type="InterPro" id="IPR020287">
    <property type="entry name" value="Tail_sheath_C"/>
</dbReference>
<evidence type="ECO:0000259" key="2">
    <source>
        <dbReference type="Pfam" id="PF04984"/>
    </source>
</evidence>
<evidence type="ECO:0000256" key="1">
    <source>
        <dbReference type="ARBA" id="ARBA00008005"/>
    </source>
</evidence>
<organism evidence="4 5">
    <name type="scientific">Kineosporia babensis</name>
    <dbReference type="NCBI Taxonomy" id="499548"/>
    <lineage>
        <taxon>Bacteria</taxon>
        <taxon>Bacillati</taxon>
        <taxon>Actinomycetota</taxon>
        <taxon>Actinomycetes</taxon>
        <taxon>Kineosporiales</taxon>
        <taxon>Kineosporiaceae</taxon>
        <taxon>Kineosporia</taxon>
    </lineage>
</organism>
<dbReference type="PANTHER" id="PTHR35861">
    <property type="match status" value="1"/>
</dbReference>